<evidence type="ECO:0000313" key="1">
    <source>
        <dbReference type="EnsemblPlants" id="EMT28629"/>
    </source>
</evidence>
<accession>M8C311</accession>
<proteinExistence type="predicted"/>
<reference evidence="1" key="1">
    <citation type="submission" date="2015-06" db="UniProtKB">
        <authorList>
            <consortium name="EnsemblPlants"/>
        </authorList>
    </citation>
    <scope>IDENTIFICATION</scope>
</reference>
<dbReference type="EnsemblPlants" id="EMT28629">
    <property type="protein sequence ID" value="EMT28629"/>
    <property type="gene ID" value="F775_43837"/>
</dbReference>
<organism evidence="1">
    <name type="scientific">Aegilops tauschii</name>
    <name type="common">Tausch's goatgrass</name>
    <name type="synonym">Aegilops squarrosa</name>
    <dbReference type="NCBI Taxonomy" id="37682"/>
    <lineage>
        <taxon>Eukaryota</taxon>
        <taxon>Viridiplantae</taxon>
        <taxon>Streptophyta</taxon>
        <taxon>Embryophyta</taxon>
        <taxon>Tracheophyta</taxon>
        <taxon>Spermatophyta</taxon>
        <taxon>Magnoliopsida</taxon>
        <taxon>Liliopsida</taxon>
        <taxon>Poales</taxon>
        <taxon>Poaceae</taxon>
        <taxon>BOP clade</taxon>
        <taxon>Pooideae</taxon>
        <taxon>Triticodae</taxon>
        <taxon>Triticeae</taxon>
        <taxon>Triticinae</taxon>
        <taxon>Aegilops</taxon>
    </lineage>
</organism>
<sequence length="153" mass="16100">MAGQQPKSDDFANDNFFPDLGNLFLNGMGDNINVGGPAPAAPYWRESHDAGDGIVDAVLTVAVTDEAVVADDSRGEATCLMTTFGSGLRIRRSCSFTSSAARASTFSAFVLSDSLRPRKSTDSTFRCESIAPAAAPAVCVWGELSALLACRRT</sequence>
<dbReference type="AlphaFoldDB" id="M8C311"/>
<protein>
    <submittedName>
        <fullName evidence="1">Uncharacterized protein</fullName>
    </submittedName>
</protein>
<name>M8C311_AEGTA</name>